<sequence length="180" mass="20146">MKPRYVVDTNVLITASVADPVAPKDIDATPQDPALRFRVWQWLVEFESSPARLVLDSAGKIKEEYDRKLGFNDYGIQVVIHKWSMAAVDNVDVQYDTDGHAVLPPPLDSVVHDLADRKMVAAALEAQKCHGESAIAFAGDTDWHDWEQTLIQAGLSIEPIIEGWSRAKHAEKAHRKQNHD</sequence>
<organism evidence="1 2">
    <name type="scientific">Nitrosomonas europaea (strain ATCC 19718 / CIP 103999 / KCTC 2705 / NBRC 14298)</name>
    <dbReference type="NCBI Taxonomy" id="228410"/>
    <lineage>
        <taxon>Bacteria</taxon>
        <taxon>Pseudomonadati</taxon>
        <taxon>Pseudomonadota</taxon>
        <taxon>Betaproteobacteria</taxon>
        <taxon>Nitrosomonadales</taxon>
        <taxon>Nitrosomonadaceae</taxon>
        <taxon>Nitrosomonas</taxon>
    </lineage>
</organism>
<dbReference type="EMBL" id="AL954747">
    <property type="protein sequence ID" value="CAD85794.1"/>
    <property type="molecule type" value="Genomic_DNA"/>
</dbReference>
<keyword evidence="2" id="KW-1185">Reference proteome</keyword>
<dbReference type="HOGENOM" id="CLU_1488470_0_0_4"/>
<evidence type="ECO:0000313" key="2">
    <source>
        <dbReference type="Proteomes" id="UP000001416"/>
    </source>
</evidence>
<accession>Q82TK4</accession>
<reference evidence="1 2" key="1">
    <citation type="journal article" date="2003" name="J. Bacteriol.">
        <title>Complete genome sequence of the ammonia-oxidizing bacterium and obligate chemolithoautotroph Nitrosomonas europaea.</title>
        <authorList>
            <person name="Chain P."/>
            <person name="Lamerdin J."/>
            <person name="Larimer F."/>
            <person name="Regala W."/>
            <person name="Land M."/>
            <person name="Hauser L."/>
            <person name="Hooper A."/>
            <person name="Klotz M."/>
            <person name="Norton J."/>
            <person name="Sayavedra-Soto L."/>
            <person name="Arciero D."/>
            <person name="Hommes N."/>
            <person name="Whittaker M."/>
            <person name="Arp D."/>
        </authorList>
    </citation>
    <scope>NUCLEOTIDE SEQUENCE [LARGE SCALE GENOMIC DNA]</scope>
    <source>
        <strain evidence="2">ATCC 19718 / CIP 103999 / KCTC 2705 / NBRC 14298</strain>
    </source>
</reference>
<dbReference type="OrthoDB" id="6864212at2"/>
<protein>
    <recommendedName>
        <fullName evidence="3">PIN domain-containing protein</fullName>
    </recommendedName>
</protein>
<gene>
    <name evidence="1" type="ordered locus">NE1883</name>
</gene>
<dbReference type="KEGG" id="neu:NE1883"/>
<proteinExistence type="predicted"/>
<evidence type="ECO:0008006" key="3">
    <source>
        <dbReference type="Google" id="ProtNLM"/>
    </source>
</evidence>
<dbReference type="AlphaFoldDB" id="Q82TK4"/>
<dbReference type="RefSeq" id="WP_011112420.1">
    <property type="nucleotide sequence ID" value="NC_004757.1"/>
</dbReference>
<dbReference type="eggNOG" id="ENOG5030X6D">
    <property type="taxonomic scope" value="Bacteria"/>
</dbReference>
<dbReference type="STRING" id="228410.NE1883"/>
<name>Q82TK4_NITEU</name>
<dbReference type="Proteomes" id="UP000001416">
    <property type="component" value="Chromosome"/>
</dbReference>
<dbReference type="GeneID" id="87105041"/>
<evidence type="ECO:0000313" key="1">
    <source>
        <dbReference type="EMBL" id="CAD85794.1"/>
    </source>
</evidence>